<organism evidence="14 15">
    <name type="scientific">Scleropages formosus</name>
    <name type="common">Asian bonytongue</name>
    <name type="synonym">Osteoglossum formosum</name>
    <dbReference type="NCBI Taxonomy" id="113540"/>
    <lineage>
        <taxon>Eukaryota</taxon>
        <taxon>Metazoa</taxon>
        <taxon>Chordata</taxon>
        <taxon>Craniata</taxon>
        <taxon>Vertebrata</taxon>
        <taxon>Euteleostomi</taxon>
        <taxon>Actinopterygii</taxon>
        <taxon>Neopterygii</taxon>
        <taxon>Teleostei</taxon>
        <taxon>Osteoglossocephala</taxon>
        <taxon>Osteoglossomorpha</taxon>
        <taxon>Osteoglossiformes</taxon>
        <taxon>Osteoglossidae</taxon>
        <taxon>Scleropages</taxon>
    </lineage>
</organism>
<feature type="region of interest" description="Disordered" evidence="12">
    <location>
        <begin position="390"/>
        <end position="435"/>
    </location>
</feature>
<feature type="domain" description="Kinesin motor" evidence="13">
    <location>
        <begin position="32"/>
        <end position="363"/>
    </location>
</feature>
<feature type="compositionally biased region" description="Basic residues" evidence="12">
    <location>
        <begin position="744"/>
        <end position="756"/>
    </location>
</feature>
<evidence type="ECO:0000256" key="10">
    <source>
        <dbReference type="RuleBase" id="RU000394"/>
    </source>
</evidence>
<protein>
    <recommendedName>
        <fullName evidence="10">Kinesin-like protein</fullName>
    </recommendedName>
</protein>
<feature type="non-terminal residue" evidence="14">
    <location>
        <position position="1"/>
    </location>
</feature>
<evidence type="ECO:0000256" key="4">
    <source>
        <dbReference type="ARBA" id="ARBA00022741"/>
    </source>
</evidence>
<dbReference type="PROSITE" id="PS50067">
    <property type="entry name" value="KINESIN_MOTOR_2"/>
    <property type="match status" value="1"/>
</dbReference>
<keyword evidence="5 9" id="KW-0067">ATP-binding</keyword>
<feature type="coiled-coil region" evidence="11">
    <location>
        <begin position="463"/>
        <end position="604"/>
    </location>
</feature>
<evidence type="ECO:0000256" key="11">
    <source>
        <dbReference type="SAM" id="Coils"/>
    </source>
</evidence>
<dbReference type="GO" id="GO:0005874">
    <property type="term" value="C:microtubule"/>
    <property type="evidence" value="ECO:0007669"/>
    <property type="project" value="UniProtKB-KW"/>
</dbReference>
<feature type="binding site" evidence="9">
    <location>
        <begin position="119"/>
        <end position="126"/>
    </location>
    <ligand>
        <name>ATP</name>
        <dbReference type="ChEBI" id="CHEBI:30616"/>
    </ligand>
</feature>
<feature type="region of interest" description="Disordered" evidence="12">
    <location>
        <begin position="737"/>
        <end position="783"/>
    </location>
</feature>
<dbReference type="PANTHER" id="PTHR47969">
    <property type="entry name" value="CHROMOSOME-ASSOCIATED KINESIN KIF4A-RELATED"/>
    <property type="match status" value="1"/>
</dbReference>
<accession>A0A0P7WVU3</accession>
<evidence type="ECO:0000256" key="5">
    <source>
        <dbReference type="ARBA" id="ARBA00022840"/>
    </source>
</evidence>
<dbReference type="PANTHER" id="PTHR47969:SF21">
    <property type="entry name" value="KINESIN-LIKE PROTEIN"/>
    <property type="match status" value="1"/>
</dbReference>
<evidence type="ECO:0000256" key="8">
    <source>
        <dbReference type="ARBA" id="ARBA00023212"/>
    </source>
</evidence>
<keyword evidence="7 9" id="KW-0505">Motor protein</keyword>
<evidence type="ECO:0000256" key="7">
    <source>
        <dbReference type="ARBA" id="ARBA00023175"/>
    </source>
</evidence>
<feature type="compositionally biased region" description="Low complexity" evidence="12">
    <location>
        <begin position="758"/>
        <end position="770"/>
    </location>
</feature>
<dbReference type="SUPFAM" id="SSF52540">
    <property type="entry name" value="P-loop containing nucleoside triphosphate hydrolases"/>
    <property type="match status" value="1"/>
</dbReference>
<feature type="compositionally biased region" description="Basic residues" evidence="12">
    <location>
        <begin position="395"/>
        <end position="407"/>
    </location>
</feature>
<keyword evidence="8" id="KW-0206">Cytoskeleton</keyword>
<dbReference type="GO" id="GO:0007018">
    <property type="term" value="P:microtubule-based movement"/>
    <property type="evidence" value="ECO:0007669"/>
    <property type="project" value="InterPro"/>
</dbReference>
<dbReference type="FunFam" id="3.40.850.10:FF:000017">
    <property type="entry name" value="Kinesin-like protein"/>
    <property type="match status" value="1"/>
</dbReference>
<keyword evidence="2" id="KW-0963">Cytoplasm</keyword>
<evidence type="ECO:0000313" key="14">
    <source>
        <dbReference type="EMBL" id="KPP65796.1"/>
    </source>
</evidence>
<gene>
    <name evidence="14" type="ORF">Z043_115760</name>
</gene>
<feature type="compositionally biased region" description="Acidic residues" evidence="12">
    <location>
        <begin position="411"/>
        <end position="435"/>
    </location>
</feature>
<evidence type="ECO:0000256" key="3">
    <source>
        <dbReference type="ARBA" id="ARBA00022701"/>
    </source>
</evidence>
<comment type="caution">
    <text evidence="14">The sequence shown here is derived from an EMBL/GenBank/DDBJ whole genome shotgun (WGS) entry which is preliminary data.</text>
</comment>
<comment type="similarity">
    <text evidence="9 10">Belongs to the TRAFAC class myosin-kinesin ATPase superfamily. Kinesin family.</text>
</comment>
<reference evidence="14 15" key="1">
    <citation type="submission" date="2015-08" db="EMBL/GenBank/DDBJ databases">
        <title>The genome of the Asian arowana (Scleropages formosus).</title>
        <authorList>
            <person name="Tan M.H."/>
            <person name="Gan H.M."/>
            <person name="Croft L.J."/>
            <person name="Austin C.M."/>
        </authorList>
    </citation>
    <scope>NUCLEOTIDE SEQUENCE [LARGE SCALE GENOMIC DNA]</scope>
    <source>
        <strain evidence="14">Aro1</strain>
    </source>
</reference>
<dbReference type="PROSITE" id="PS00411">
    <property type="entry name" value="KINESIN_MOTOR_1"/>
    <property type="match status" value="1"/>
</dbReference>
<dbReference type="InterPro" id="IPR036961">
    <property type="entry name" value="Kinesin_motor_dom_sf"/>
</dbReference>
<dbReference type="SMART" id="SM00129">
    <property type="entry name" value="KISc"/>
    <property type="match status" value="1"/>
</dbReference>
<evidence type="ECO:0000256" key="2">
    <source>
        <dbReference type="ARBA" id="ARBA00022490"/>
    </source>
</evidence>
<dbReference type="Proteomes" id="UP000034805">
    <property type="component" value="Unassembled WGS sequence"/>
</dbReference>
<keyword evidence="4 9" id="KW-0547">Nucleotide-binding</keyword>
<dbReference type="Gene3D" id="3.40.850.10">
    <property type="entry name" value="Kinesin motor domain"/>
    <property type="match status" value="1"/>
</dbReference>
<dbReference type="STRING" id="113540.ENSSFOP00015026372"/>
<proteinExistence type="inferred from homology"/>
<dbReference type="InterPro" id="IPR027417">
    <property type="entry name" value="P-loop_NTPase"/>
</dbReference>
<dbReference type="GO" id="GO:0003777">
    <property type="term" value="F:microtubule motor activity"/>
    <property type="evidence" value="ECO:0007669"/>
    <property type="project" value="InterPro"/>
</dbReference>
<dbReference type="InterPro" id="IPR019821">
    <property type="entry name" value="Kinesin_motor_CS"/>
</dbReference>
<name>A0A0P7WVU3_SCLFO</name>
<dbReference type="GO" id="GO:0005871">
    <property type="term" value="C:kinesin complex"/>
    <property type="evidence" value="ECO:0007669"/>
    <property type="project" value="UniProtKB-ARBA"/>
</dbReference>
<dbReference type="GO" id="GO:0005524">
    <property type="term" value="F:ATP binding"/>
    <property type="evidence" value="ECO:0007669"/>
    <property type="project" value="UniProtKB-UniRule"/>
</dbReference>
<keyword evidence="6 11" id="KW-0175">Coiled coil</keyword>
<keyword evidence="3 10" id="KW-0493">Microtubule</keyword>
<dbReference type="EMBL" id="JARO02006062">
    <property type="protein sequence ID" value="KPP65796.1"/>
    <property type="molecule type" value="Genomic_DNA"/>
</dbReference>
<evidence type="ECO:0000256" key="1">
    <source>
        <dbReference type="ARBA" id="ARBA00004245"/>
    </source>
</evidence>
<evidence type="ECO:0000259" key="13">
    <source>
        <dbReference type="PROSITE" id="PS50067"/>
    </source>
</evidence>
<dbReference type="Pfam" id="PF00225">
    <property type="entry name" value="Kinesin"/>
    <property type="match status" value="1"/>
</dbReference>
<feature type="non-terminal residue" evidence="14">
    <location>
        <position position="783"/>
    </location>
</feature>
<evidence type="ECO:0000256" key="9">
    <source>
        <dbReference type="PROSITE-ProRule" id="PRU00283"/>
    </source>
</evidence>
<dbReference type="AlphaFoldDB" id="A0A0P7WVU3"/>
<dbReference type="InterPro" id="IPR027640">
    <property type="entry name" value="Kinesin-like_fam"/>
</dbReference>
<comment type="subcellular location">
    <subcellularLocation>
        <location evidence="1">Cytoplasm</location>
        <location evidence="1">Cytoskeleton</location>
    </subcellularLocation>
</comment>
<dbReference type="PRINTS" id="PR00380">
    <property type="entry name" value="KINESINHEAVY"/>
</dbReference>
<dbReference type="InterPro" id="IPR001752">
    <property type="entry name" value="Kinesin_motor_dom"/>
</dbReference>
<evidence type="ECO:0000256" key="6">
    <source>
        <dbReference type="ARBA" id="ARBA00023054"/>
    </source>
</evidence>
<sequence length="783" mass="89919">VLMPERLTVNVRKEKKKKKKTFTMSKNKSSESVKVVVRCRPMNEKEKAANFEKVVSMDVKLGQVVVRNPRGTSQEHPKVFTFDSVYDWNSKQVELYDETFRPLVDSVLQGFNGTIFAYGQTGTGKTYTMEGVRNDPEKRGVIPNSFEHIFTHISRSQNQQYLVRASYLEIYQEEIRDLLSKDQSRRLELKERPDTGVYVKDLSSFVTKSVKEIERVMSLGNQNRSVGATNMNEHSSRSHAIFVITVECSEMGLDGENHIRVGKLNLVDLAGSERQTKTGTQGERLKEATKINLSLSALGNVISALVDGKSTHIPYRDSKLTRLLQDSLGGNARTVMVANIGPASYNVEETLTTLRYSNRAKNIKNKPRINEDPKDALLRKFQEEIAHLKEQLQKRSGKRKKRRRRRRLGESGEELDEEEGDEEEDGSDSVDGDEKEDADYWLEQQEKLEKERKAIMEDHSLVAEEKLKLLREKEKKMEDLRREQEAAELLAAKAMESKLLVGGKNIVDHTNEQQKILEQKRHEIAEQKRREREMQQQMECRDEETLELKETYTSLQQEVDIKTKKLKKLFAKLQAVKSEIQDLQELHIKERQDLEQSQNELTRELKLKHLIIENFIPLEEKNKIMNRAFLDEEDDQWKLRPITRIQENQQMMTRPVSAVGYRRPLCHHARMAMVMRPGTRYRAENIMLLELDPPTRTTKEYEEPVIAPKVAAALEDALRDEDEIQVDASGFHSVGLPFTSAAIKKPKSSSRPKTGKKASTPNSAQSPSSSGHPLYPQSRGLVP</sequence>
<evidence type="ECO:0000313" key="15">
    <source>
        <dbReference type="Proteomes" id="UP000034805"/>
    </source>
</evidence>
<dbReference type="GO" id="GO:0060271">
    <property type="term" value="P:cilium assembly"/>
    <property type="evidence" value="ECO:0007669"/>
    <property type="project" value="UniProtKB-ARBA"/>
</dbReference>
<dbReference type="GO" id="GO:0008017">
    <property type="term" value="F:microtubule binding"/>
    <property type="evidence" value="ECO:0007669"/>
    <property type="project" value="InterPro"/>
</dbReference>
<dbReference type="CDD" id="cd01371">
    <property type="entry name" value="KISc_KIF3"/>
    <property type="match status" value="1"/>
</dbReference>
<evidence type="ECO:0000256" key="12">
    <source>
        <dbReference type="SAM" id="MobiDB-lite"/>
    </source>
</evidence>